<dbReference type="AlphaFoldDB" id="A0A266ZZA8"/>
<accession>A0A266ZZA8</accession>
<organism evidence="1 2">
    <name type="scientific">Pseudomonas fragi</name>
    <dbReference type="NCBI Taxonomy" id="296"/>
    <lineage>
        <taxon>Bacteria</taxon>
        <taxon>Pseudomonadati</taxon>
        <taxon>Pseudomonadota</taxon>
        <taxon>Gammaproteobacteria</taxon>
        <taxon>Pseudomonadales</taxon>
        <taxon>Pseudomonadaceae</taxon>
        <taxon>Pseudomonas</taxon>
    </lineage>
</organism>
<sequence length="61" mass="7119">MQSMTKSGAKILMLSSKLAEKHCRQVYFSDDQVSDDKFYHQNKSEEARTYCTSTLRMSTYL</sequence>
<evidence type="ECO:0000313" key="1">
    <source>
        <dbReference type="EMBL" id="PAA05381.1"/>
    </source>
</evidence>
<evidence type="ECO:0000313" key="2">
    <source>
        <dbReference type="Proteomes" id="UP000215861"/>
    </source>
</evidence>
<name>A0A266ZZA8_PSEFR</name>
<comment type="caution">
    <text evidence="1">The sequence shown here is derived from an EMBL/GenBank/DDBJ whole genome shotgun (WGS) entry which is preliminary data.</text>
</comment>
<proteinExistence type="predicted"/>
<protein>
    <submittedName>
        <fullName evidence="1">Uncharacterized protein</fullName>
    </submittedName>
</protein>
<dbReference type="Proteomes" id="UP000215861">
    <property type="component" value="Unassembled WGS sequence"/>
</dbReference>
<gene>
    <name evidence="1" type="ORF">CJU81_21715</name>
</gene>
<reference evidence="1 2" key="1">
    <citation type="submission" date="2017-08" db="EMBL/GenBank/DDBJ databases">
        <title>Genomic and metabolic characterisation of spoilage-associated Pseudomonas species.</title>
        <authorList>
            <person name="Stanborough T."/>
            <person name="Fegan N."/>
            <person name="Powell S.M."/>
            <person name="Singh T."/>
            <person name="Tamplin M.L."/>
            <person name="Chandry P.S."/>
        </authorList>
    </citation>
    <scope>NUCLEOTIDE SEQUENCE [LARGE SCALE GENOMIC DNA]</scope>
    <source>
        <strain evidence="1 2">F1801</strain>
    </source>
</reference>
<dbReference type="EMBL" id="NQKQ01000034">
    <property type="protein sequence ID" value="PAA05381.1"/>
    <property type="molecule type" value="Genomic_DNA"/>
</dbReference>